<dbReference type="PROSITE" id="PS51257">
    <property type="entry name" value="PROKAR_LIPOPROTEIN"/>
    <property type="match status" value="1"/>
</dbReference>
<organism evidence="2 3">
    <name type="scientific">Amycolatopsis rifamycinica</name>
    <dbReference type="NCBI Taxonomy" id="287986"/>
    <lineage>
        <taxon>Bacteria</taxon>
        <taxon>Bacillati</taxon>
        <taxon>Actinomycetota</taxon>
        <taxon>Actinomycetes</taxon>
        <taxon>Pseudonocardiales</taxon>
        <taxon>Pseudonocardiaceae</taxon>
        <taxon>Amycolatopsis</taxon>
    </lineage>
</organism>
<evidence type="ECO:0000313" key="3">
    <source>
        <dbReference type="Proteomes" id="UP000027345"/>
    </source>
</evidence>
<evidence type="ECO:0008006" key="4">
    <source>
        <dbReference type="Google" id="ProtNLM"/>
    </source>
</evidence>
<evidence type="ECO:0000313" key="2">
    <source>
        <dbReference type="EMBL" id="KDN22137.1"/>
    </source>
</evidence>
<keyword evidence="3" id="KW-1185">Reference proteome</keyword>
<accession>A0A066U8G4</accession>
<keyword evidence="1" id="KW-0732">Signal</keyword>
<evidence type="ECO:0000256" key="1">
    <source>
        <dbReference type="SAM" id="SignalP"/>
    </source>
</evidence>
<feature type="signal peptide" evidence="1">
    <location>
        <begin position="1"/>
        <end position="25"/>
    </location>
</feature>
<dbReference type="Proteomes" id="UP000027345">
    <property type="component" value="Unassembled WGS sequence"/>
</dbReference>
<dbReference type="eggNOG" id="ENOG502ZT4H">
    <property type="taxonomic scope" value="Bacteria"/>
</dbReference>
<protein>
    <recommendedName>
        <fullName evidence="4">DUF4879 domain-containing protein</fullName>
    </recommendedName>
</protein>
<gene>
    <name evidence="2" type="ORF">DV20_12205</name>
</gene>
<feature type="chain" id="PRO_5038703920" description="DUF4879 domain-containing protein" evidence="1">
    <location>
        <begin position="26"/>
        <end position="159"/>
    </location>
</feature>
<name>A0A066U8G4_9PSEU</name>
<comment type="caution">
    <text evidence="2">The sequence shown here is derived from an EMBL/GenBank/DDBJ whole genome shotgun (WGS) entry which is preliminary data.</text>
</comment>
<reference evidence="2 3" key="1">
    <citation type="submission" date="2014-05" db="EMBL/GenBank/DDBJ databases">
        <title>Draft genome sequence of Amycolatopsis rifamycinica DSM 46095.</title>
        <authorList>
            <person name="Lal R."/>
            <person name="Saxena A."/>
            <person name="Kumari R."/>
            <person name="Mukherjee U."/>
            <person name="Singh P."/>
            <person name="Sangwan N."/>
            <person name="Mahato N.K."/>
        </authorList>
    </citation>
    <scope>NUCLEOTIDE SEQUENCE [LARGE SCALE GENOMIC DNA]</scope>
    <source>
        <strain evidence="2 3">DSM 46095</strain>
    </source>
</reference>
<proteinExistence type="predicted"/>
<dbReference type="EMBL" id="JMQI01000024">
    <property type="protein sequence ID" value="KDN22137.1"/>
    <property type="molecule type" value="Genomic_DNA"/>
</dbReference>
<dbReference type="AlphaFoldDB" id="A0A066U8G4"/>
<sequence length="159" mass="16711">MVKKVIAALGVAVAALGCLTPAASAQTQAAPHCQYGSSYGVVVQPAAAITPVSGGGSIGTVEVCRDGNYDYWAFAIYNSPMTVSEYAQVYLNRFRDGGLTETVTCDDPGGNKRIAPGQTRCWTPKLTGLSGRWTFQAYSQKFSSHTGSLLATGHTGIIR</sequence>